<dbReference type="EMBL" id="CP094929">
    <property type="protein sequence ID" value="UOM51118.1"/>
    <property type="molecule type" value="Genomic_DNA"/>
</dbReference>
<sequence length="131" mass="15651">MFLPSEKKLLDIHKNLLDCNRLNVHTEKTMKGRLFVNFITLILLNDLRGKVSAIKPRDRKYWDFKDMLNKVSTYSRIHFTGTYKDLWTVPTKAQRLIFSLLKIEYHWKGKIVNLEKPIEPENDDEQEDEET</sequence>
<evidence type="ECO:0000313" key="2">
    <source>
        <dbReference type="Proteomes" id="UP000829708"/>
    </source>
</evidence>
<proteinExistence type="predicted"/>
<protein>
    <submittedName>
        <fullName evidence="1">Uncharacterized protein</fullName>
    </submittedName>
</protein>
<gene>
    <name evidence="1" type="ORF">MUG09_16295</name>
</gene>
<organism evidence="1 2">
    <name type="scientific">Sphaerochaeta associata</name>
    <dbReference type="NCBI Taxonomy" id="1129264"/>
    <lineage>
        <taxon>Bacteria</taxon>
        <taxon>Pseudomonadati</taxon>
        <taxon>Spirochaetota</taxon>
        <taxon>Spirochaetia</taxon>
        <taxon>Spirochaetales</taxon>
        <taxon>Sphaerochaetaceae</taxon>
        <taxon>Sphaerochaeta</taxon>
    </lineage>
</organism>
<reference evidence="2" key="1">
    <citation type="journal article" date="2024" name="J Bioinform Genom">
        <title>Complete genome sequence of the type strain bacterium Sphaerochaeta associata GLS2t (VKM B-2742)t.</title>
        <authorList>
            <person name="Troshina O.Y."/>
            <person name="Tepeeva A.N."/>
            <person name="Arzamasceva V.O."/>
            <person name="Whitman W.B."/>
            <person name="Varghese N."/>
            <person name="Shapiro N."/>
            <person name="Woyke T."/>
            <person name="Kripides N.C."/>
            <person name="Vasilenko O.V."/>
        </authorList>
    </citation>
    <scope>NUCLEOTIDE SEQUENCE [LARGE SCALE GENOMIC DNA]</scope>
    <source>
        <strain evidence="2">GLS2T</strain>
    </source>
</reference>
<dbReference type="Proteomes" id="UP000829708">
    <property type="component" value="Chromosome"/>
</dbReference>
<accession>A0ABY4DCD1</accession>
<name>A0ABY4DCD1_9SPIR</name>
<dbReference type="RefSeq" id="WP_244772494.1">
    <property type="nucleotide sequence ID" value="NZ_CP094929.1"/>
</dbReference>
<keyword evidence="2" id="KW-1185">Reference proteome</keyword>
<evidence type="ECO:0000313" key="1">
    <source>
        <dbReference type="EMBL" id="UOM51118.1"/>
    </source>
</evidence>